<keyword evidence="3" id="KW-0732">Signal</keyword>
<dbReference type="Gene3D" id="2.60.420.10">
    <property type="entry name" value="Maltose phosphorylase, domain 3"/>
    <property type="match status" value="1"/>
</dbReference>
<dbReference type="Pfam" id="PF03632">
    <property type="entry name" value="Glyco_hydro_65m"/>
    <property type="match status" value="1"/>
</dbReference>
<keyword evidence="1" id="KW-0326">Glycosidase</keyword>
<evidence type="ECO:0000256" key="3">
    <source>
        <dbReference type="SAM" id="SignalP"/>
    </source>
</evidence>
<organism evidence="5 6">
    <name type="scientific">Streptomyces finlayi</name>
    <dbReference type="NCBI Taxonomy" id="67296"/>
    <lineage>
        <taxon>Bacteria</taxon>
        <taxon>Bacillati</taxon>
        <taxon>Actinomycetota</taxon>
        <taxon>Actinomycetes</taxon>
        <taxon>Kitasatosporales</taxon>
        <taxon>Streptomycetaceae</taxon>
        <taxon>Streptomyces</taxon>
    </lineage>
</organism>
<dbReference type="Proteomes" id="UP000515307">
    <property type="component" value="Chromosome"/>
</dbReference>
<dbReference type="GO" id="GO:0016757">
    <property type="term" value="F:glycosyltransferase activity"/>
    <property type="evidence" value="ECO:0007669"/>
    <property type="project" value="UniProtKB-ARBA"/>
</dbReference>
<dbReference type="InterPro" id="IPR011013">
    <property type="entry name" value="Gal_mutarotase_sf_dom"/>
</dbReference>
<dbReference type="SUPFAM" id="SSF74650">
    <property type="entry name" value="Galactose mutarotase-like"/>
    <property type="match status" value="1"/>
</dbReference>
<feature type="compositionally biased region" description="Low complexity" evidence="2">
    <location>
        <begin position="28"/>
        <end position="43"/>
    </location>
</feature>
<dbReference type="GO" id="GO:0005993">
    <property type="term" value="P:trehalose catabolic process"/>
    <property type="evidence" value="ECO:0007669"/>
    <property type="project" value="TreeGrafter"/>
</dbReference>
<dbReference type="KEGG" id="sfiy:F0344_11620"/>
<feature type="compositionally biased region" description="Low complexity" evidence="2">
    <location>
        <begin position="258"/>
        <end position="280"/>
    </location>
</feature>
<dbReference type="InterPro" id="IPR000421">
    <property type="entry name" value="FA58C"/>
</dbReference>
<dbReference type="Pfam" id="PF03633">
    <property type="entry name" value="Glyco_hydro_65C"/>
    <property type="match status" value="1"/>
</dbReference>
<dbReference type="InterPro" id="IPR008928">
    <property type="entry name" value="6-hairpin_glycosidase_sf"/>
</dbReference>
<dbReference type="EMBL" id="CP045702">
    <property type="protein sequence ID" value="QNE75167.1"/>
    <property type="molecule type" value="Genomic_DNA"/>
</dbReference>
<dbReference type="PANTHER" id="PTHR11051">
    <property type="entry name" value="GLYCOSYL HYDROLASE-RELATED"/>
    <property type="match status" value="1"/>
</dbReference>
<dbReference type="InterPro" id="IPR037018">
    <property type="entry name" value="GH65_N"/>
</dbReference>
<dbReference type="InterPro" id="IPR005195">
    <property type="entry name" value="Glyco_hydro_65_M"/>
</dbReference>
<dbReference type="Gene3D" id="1.50.10.10">
    <property type="match status" value="1"/>
</dbReference>
<sequence>MRISRISLLTSLVAGTLIAPLPPLSHAAAHPTTPPAAAACAPPHGGDASWAQTSTRLGEADGYDPYVGNGYLGHRVPPTGAGYAATGEKTGWPLFTPRYDGAFVSGLYARDKNTAEGRDVIAALPSWTTLDVRVGKETYGSGTPAGRVSHYRQTVLLRCGVVVTSLRWTTADGRATDLTYEVLADRSDVHTGAVRLRMTPHWDGEATVTGHLDRRGARRVAVADDGTFRTLGSRTAGAVAQTMRRGSGIVETLRPRPKTTTAPRATPAPLVTPTPKATPVRSGRTYTFEKYVGIDTALTSPDPLASARSAADRAARRGWARVYADNAAAWREAWSADIAVPGSPELQAWLRAARYGLLANTRPGSSDSIAPAGLTSDNYAGMVFWDAETWMYPGLLATHPELARSVVEYRYRTRDAAAENAQKLGYRGLFYPWTSASEGRLDTECQSWDPPHCLTQNHLQGDIALAVWQYYLATGDRAWLAGRGWPLLKGIADFWQSRATANDDGGYSVKNVAGPDEYSNGVTDGVFTNAVAATALRHAARAAELLGRPAPTAWRRLADGLRIPYDKKRKIFLQYAGYNGSTIKQADTALLIYPLEWPMEPGAAAATLDHYAARTDPDGPAMTDSVHAVDAATIGEPGCATYTYLQRAVRPFVRGPYALFSEARGEKSGAQDPLSGFPAEDFLTGKGGFLQVFTHGLTGLRLREDGVRLDPMLPPQLREGVTLTGLRYQGRTYEMAIGARRTEVRLTSGAPFTVHTPAGPRRLSATLTLPTRRPDLAPTSDAARCRPATATSETPGLYAAAAVDGSPATGWAPDGAEGALSVDLGRVSAITSLVPRWSDVRPESHRLDASLDGSRWRPYRPGTAARYVRVTVTSADAEKPAGIDELTVTTDG</sequence>
<evidence type="ECO:0000313" key="6">
    <source>
        <dbReference type="Proteomes" id="UP000515307"/>
    </source>
</evidence>
<dbReference type="GO" id="GO:0004555">
    <property type="term" value="F:alpha,alpha-trehalase activity"/>
    <property type="evidence" value="ECO:0007669"/>
    <property type="project" value="TreeGrafter"/>
</dbReference>
<evidence type="ECO:0000256" key="2">
    <source>
        <dbReference type="SAM" id="MobiDB-lite"/>
    </source>
</evidence>
<reference evidence="6" key="1">
    <citation type="submission" date="2019-10" db="EMBL/GenBank/DDBJ databases">
        <title>Antimicrobial potential of Antarctic Bacteria.</title>
        <authorList>
            <person name="Benaud N."/>
            <person name="Edwards R.J."/>
            <person name="Ferrari B.C."/>
        </authorList>
    </citation>
    <scope>NUCLEOTIDE SEQUENCE [LARGE SCALE GENOMIC DNA]</scope>
    <source>
        <strain evidence="6">NBSH44</strain>
    </source>
</reference>
<dbReference type="AlphaFoldDB" id="A0A7G7BIK2"/>
<dbReference type="Pfam" id="PF03636">
    <property type="entry name" value="Glyco_hydro_65N"/>
    <property type="match status" value="1"/>
</dbReference>
<dbReference type="InterPro" id="IPR008979">
    <property type="entry name" value="Galactose-bd-like_sf"/>
</dbReference>
<dbReference type="InterPro" id="IPR005194">
    <property type="entry name" value="Glyco_hydro_65_C"/>
</dbReference>
<dbReference type="SUPFAM" id="SSF48208">
    <property type="entry name" value="Six-hairpin glycosidases"/>
    <property type="match status" value="1"/>
</dbReference>
<dbReference type="Gene3D" id="2.60.120.260">
    <property type="entry name" value="Galactose-binding domain-like"/>
    <property type="match status" value="1"/>
</dbReference>
<dbReference type="Gene3D" id="2.70.98.40">
    <property type="entry name" value="Glycoside hydrolase, family 65, N-terminal domain"/>
    <property type="match status" value="1"/>
</dbReference>
<name>A0A7G7BIK2_9ACTN</name>
<feature type="region of interest" description="Disordered" evidence="2">
    <location>
        <begin position="28"/>
        <end position="51"/>
    </location>
</feature>
<keyword evidence="6" id="KW-1185">Reference proteome</keyword>
<dbReference type="RefSeq" id="WP_185298700.1">
    <property type="nucleotide sequence ID" value="NZ_CP045702.1"/>
</dbReference>
<evidence type="ECO:0000256" key="1">
    <source>
        <dbReference type="ARBA" id="ARBA00023295"/>
    </source>
</evidence>
<dbReference type="GO" id="GO:0030246">
    <property type="term" value="F:carbohydrate binding"/>
    <property type="evidence" value="ECO:0007669"/>
    <property type="project" value="InterPro"/>
</dbReference>
<dbReference type="InterPro" id="IPR012341">
    <property type="entry name" value="6hp_glycosidase-like_sf"/>
</dbReference>
<evidence type="ECO:0000259" key="4">
    <source>
        <dbReference type="PROSITE" id="PS50022"/>
    </source>
</evidence>
<feature type="region of interest" description="Disordered" evidence="2">
    <location>
        <begin position="257"/>
        <end position="281"/>
    </location>
</feature>
<dbReference type="PANTHER" id="PTHR11051:SF8">
    <property type="entry name" value="PROTEIN-GLUCOSYLGALACTOSYLHYDROXYLYSINE GLUCOSIDASE"/>
    <property type="match status" value="1"/>
</dbReference>
<protein>
    <submittedName>
        <fullName evidence="5">Haloacid dehalogenase</fullName>
    </submittedName>
</protein>
<accession>A0A7G7BIK2</accession>
<feature type="signal peptide" evidence="3">
    <location>
        <begin position="1"/>
        <end position="27"/>
    </location>
</feature>
<dbReference type="PROSITE" id="PS50022">
    <property type="entry name" value="FA58C_3"/>
    <property type="match status" value="1"/>
</dbReference>
<proteinExistence type="predicted"/>
<feature type="domain" description="F5/8 type C" evidence="4">
    <location>
        <begin position="771"/>
        <end position="860"/>
    </location>
</feature>
<keyword evidence="1" id="KW-0378">Hydrolase</keyword>
<gene>
    <name evidence="5" type="ORF">F0344_11620</name>
</gene>
<dbReference type="SUPFAM" id="SSF49785">
    <property type="entry name" value="Galactose-binding domain-like"/>
    <property type="match status" value="1"/>
</dbReference>
<feature type="chain" id="PRO_5039387616" evidence="3">
    <location>
        <begin position="28"/>
        <end position="892"/>
    </location>
</feature>
<evidence type="ECO:0000313" key="5">
    <source>
        <dbReference type="EMBL" id="QNE75167.1"/>
    </source>
</evidence>
<dbReference type="InterPro" id="IPR005196">
    <property type="entry name" value="Glyco_hydro_65_N"/>
</dbReference>
<dbReference type="Pfam" id="PF00754">
    <property type="entry name" value="F5_F8_type_C"/>
    <property type="match status" value="1"/>
</dbReference>